<dbReference type="Gene3D" id="3.40.50.150">
    <property type="entry name" value="Vaccinia Virus protein VP39"/>
    <property type="match status" value="1"/>
</dbReference>
<dbReference type="EMBL" id="JBHSNG010000015">
    <property type="protein sequence ID" value="MFC5582146.1"/>
    <property type="molecule type" value="Genomic_DNA"/>
</dbReference>
<dbReference type="RefSeq" id="WP_377327957.1">
    <property type="nucleotide sequence ID" value="NZ_JBHSNG010000015.1"/>
</dbReference>
<gene>
    <name evidence="1" type="ORF">ACFPPB_13565</name>
</gene>
<protein>
    <submittedName>
        <fullName evidence="1">ATP/GTP-binding protein</fullName>
    </submittedName>
</protein>
<sequence>MITAKKFLALSPDQVTSEAEKEFFASLKLRNGTYKTTFQGRFSEINRELRQLVGSGDITVDHILDIGISSGSNTLELYSALESAGHKSRIIGTDLMTEAYLVDVLPGCLALVDSTGYPLRYDIFKWSMKPWVVRSDYRTCFFIFRKLINISLGYRARKIIAAANSTRVQKVELVTPMLRKHASIIVKKDDITRYNRTFDGKFNFIRAANVLNRGYFTDDDLRTIIYNIKRYLVKPAASLLVMRTHENNDNHGTLFDIEEDGGCRILRRFGKGSEVEDLVLECMRKKLS</sequence>
<evidence type="ECO:0000313" key="2">
    <source>
        <dbReference type="Proteomes" id="UP001596111"/>
    </source>
</evidence>
<accession>A0ABW0SYK0</accession>
<dbReference type="InterPro" id="IPR029063">
    <property type="entry name" value="SAM-dependent_MTases_sf"/>
</dbReference>
<proteinExistence type="predicted"/>
<keyword evidence="2" id="KW-1185">Reference proteome</keyword>
<evidence type="ECO:0000313" key="1">
    <source>
        <dbReference type="EMBL" id="MFC5582146.1"/>
    </source>
</evidence>
<dbReference type="Proteomes" id="UP001596111">
    <property type="component" value="Unassembled WGS sequence"/>
</dbReference>
<organism evidence="1 2">
    <name type="scientific">Rhodanobacter terrae</name>
    <dbReference type="NCBI Taxonomy" id="418647"/>
    <lineage>
        <taxon>Bacteria</taxon>
        <taxon>Pseudomonadati</taxon>
        <taxon>Pseudomonadota</taxon>
        <taxon>Gammaproteobacteria</taxon>
        <taxon>Lysobacterales</taxon>
        <taxon>Rhodanobacteraceae</taxon>
        <taxon>Rhodanobacter</taxon>
    </lineage>
</organism>
<reference evidence="2" key="1">
    <citation type="journal article" date="2019" name="Int. J. Syst. Evol. Microbiol.">
        <title>The Global Catalogue of Microorganisms (GCM) 10K type strain sequencing project: providing services to taxonomists for standard genome sequencing and annotation.</title>
        <authorList>
            <consortium name="The Broad Institute Genomics Platform"/>
            <consortium name="The Broad Institute Genome Sequencing Center for Infectious Disease"/>
            <person name="Wu L."/>
            <person name="Ma J."/>
        </authorList>
    </citation>
    <scope>NUCLEOTIDE SEQUENCE [LARGE SCALE GENOMIC DNA]</scope>
    <source>
        <strain evidence="2">CGMCC 1.13587</strain>
    </source>
</reference>
<name>A0ABW0SYK0_9GAMM</name>
<comment type="caution">
    <text evidence="1">The sequence shown here is derived from an EMBL/GenBank/DDBJ whole genome shotgun (WGS) entry which is preliminary data.</text>
</comment>
<dbReference type="SUPFAM" id="SSF53335">
    <property type="entry name" value="S-adenosyl-L-methionine-dependent methyltransferases"/>
    <property type="match status" value="1"/>
</dbReference>